<feature type="compositionally biased region" description="Acidic residues" evidence="1">
    <location>
        <begin position="121"/>
        <end position="130"/>
    </location>
</feature>
<sequence length="130" mass="14481">MKPVVLPLCSSPFMDRKLKIGSGGRRTAPFDKKTNLGTVIQSYSLDIGTPTDMRRNIHVTKNPETGHLEGLPKSWAKFWNKLSMNKQNEDPGGIATTTQFYTTDNDKPPEGPSSTSLEMKEIEEGEEELL</sequence>
<evidence type="ECO:0000259" key="2">
    <source>
        <dbReference type="Pfam" id="PF00786"/>
    </source>
</evidence>
<dbReference type="Gene3D" id="3.90.810.10">
    <property type="entry name" value="CRIB domain"/>
    <property type="match status" value="1"/>
</dbReference>
<evidence type="ECO:0000313" key="3">
    <source>
        <dbReference type="EMBL" id="KAJ8716795.1"/>
    </source>
</evidence>
<gene>
    <name evidence="3" type="ORF">PYW07_003422</name>
</gene>
<comment type="caution">
    <text evidence="3">The sequence shown here is derived from an EMBL/GenBank/DDBJ whole genome shotgun (WGS) entry which is preliminary data.</text>
</comment>
<organism evidence="3 4">
    <name type="scientific">Mythimna separata</name>
    <name type="common">Oriental armyworm</name>
    <name type="synonym">Pseudaletia separata</name>
    <dbReference type="NCBI Taxonomy" id="271217"/>
    <lineage>
        <taxon>Eukaryota</taxon>
        <taxon>Metazoa</taxon>
        <taxon>Ecdysozoa</taxon>
        <taxon>Arthropoda</taxon>
        <taxon>Hexapoda</taxon>
        <taxon>Insecta</taxon>
        <taxon>Pterygota</taxon>
        <taxon>Neoptera</taxon>
        <taxon>Endopterygota</taxon>
        <taxon>Lepidoptera</taxon>
        <taxon>Glossata</taxon>
        <taxon>Ditrysia</taxon>
        <taxon>Noctuoidea</taxon>
        <taxon>Noctuidae</taxon>
        <taxon>Noctuinae</taxon>
        <taxon>Hadenini</taxon>
        <taxon>Mythimna</taxon>
    </lineage>
</organism>
<proteinExistence type="predicted"/>
<feature type="region of interest" description="Disordered" evidence="1">
    <location>
        <begin position="85"/>
        <end position="130"/>
    </location>
</feature>
<dbReference type="AlphaFoldDB" id="A0AAD7YJ57"/>
<keyword evidence="4" id="KW-1185">Reference proteome</keyword>
<evidence type="ECO:0000313" key="4">
    <source>
        <dbReference type="Proteomes" id="UP001231518"/>
    </source>
</evidence>
<dbReference type="Proteomes" id="UP001231518">
    <property type="component" value="Chromosome 14"/>
</dbReference>
<dbReference type="Pfam" id="PF00786">
    <property type="entry name" value="PBD"/>
    <property type="match status" value="1"/>
</dbReference>
<dbReference type="EMBL" id="JARGEI010000017">
    <property type="protein sequence ID" value="KAJ8716795.1"/>
    <property type="molecule type" value="Genomic_DNA"/>
</dbReference>
<accession>A0AAD7YJ57</accession>
<feature type="domain" description="CRIB" evidence="2">
    <location>
        <begin position="46"/>
        <end position="101"/>
    </location>
</feature>
<name>A0AAD7YJ57_MYTSE</name>
<protein>
    <recommendedName>
        <fullName evidence="2">CRIB domain-containing protein</fullName>
    </recommendedName>
</protein>
<reference evidence="3" key="1">
    <citation type="submission" date="2023-03" db="EMBL/GenBank/DDBJ databases">
        <title>Chromosome-level genomes of two armyworms, Mythimna separata and Mythimna loreyi, provide insights into the biosynthesis and reception of sex pheromones.</title>
        <authorList>
            <person name="Zhao H."/>
        </authorList>
    </citation>
    <scope>NUCLEOTIDE SEQUENCE</scope>
    <source>
        <strain evidence="3">BeijingLab</strain>
        <tissue evidence="3">Pupa</tissue>
    </source>
</reference>
<dbReference type="InterPro" id="IPR036936">
    <property type="entry name" value="CRIB_dom_sf"/>
</dbReference>
<evidence type="ECO:0000256" key="1">
    <source>
        <dbReference type="SAM" id="MobiDB-lite"/>
    </source>
</evidence>
<dbReference type="InterPro" id="IPR000095">
    <property type="entry name" value="CRIB_dom"/>
</dbReference>